<sequence>MERNTRKAKPISHLRESQDQLLPLIFCVFTFTFALAFLASTATPTSNGLEEEAVGYGYTIRSVTVDRSGKRLSADLQLIKNSSVFGPDIQNLNLIASLETKDRLRVRITDANHQRWEIPSQIIPRSPNSPHHSLPENHYSSPGNLFISDPNSDLIFTVHNTTPFGFAVVRRSSGDTLFNTSPEGSDSGTFLIFKDQYLQLSSLLPADRSSLYGLGEHTKKSFKLTHNQILTMWNADIGSANLDVNLYGSHPFYIDVKVAGFRRQSPGREHPWRVIAKQ</sequence>
<dbReference type="Pfam" id="PF13802">
    <property type="entry name" value="Gal_mutarotas_2"/>
    <property type="match status" value="1"/>
</dbReference>
<dbReference type="InterPro" id="IPR011013">
    <property type="entry name" value="Gal_mutarotase_sf_dom"/>
</dbReference>
<keyword evidence="4" id="KW-1185">Reference proteome</keyword>
<dbReference type="EMBL" id="CM018039">
    <property type="protein sequence ID" value="KAA8537095.1"/>
    <property type="molecule type" value="Genomic_DNA"/>
</dbReference>
<dbReference type="SUPFAM" id="SSF74650">
    <property type="entry name" value="Galactose mutarotase-like"/>
    <property type="match status" value="1"/>
</dbReference>
<protein>
    <recommendedName>
        <fullName evidence="2">Glycoside hydrolase family 31 N-terminal domain-containing protein</fullName>
    </recommendedName>
</protein>
<dbReference type="Gene3D" id="2.60.40.1760">
    <property type="entry name" value="glycosyl hydrolase (family 31)"/>
    <property type="match status" value="1"/>
</dbReference>
<keyword evidence="1" id="KW-0472">Membrane</keyword>
<evidence type="ECO:0000256" key="1">
    <source>
        <dbReference type="SAM" id="Phobius"/>
    </source>
</evidence>
<keyword evidence="1" id="KW-1133">Transmembrane helix</keyword>
<dbReference type="GO" id="GO:0004553">
    <property type="term" value="F:hydrolase activity, hydrolyzing O-glycosyl compounds"/>
    <property type="evidence" value="ECO:0007669"/>
    <property type="project" value="TreeGrafter"/>
</dbReference>
<dbReference type="OrthoDB" id="5839090at2759"/>
<evidence type="ECO:0000313" key="4">
    <source>
        <dbReference type="Proteomes" id="UP000325577"/>
    </source>
</evidence>
<keyword evidence="1" id="KW-0812">Transmembrane</keyword>
<dbReference type="InterPro" id="IPR025887">
    <property type="entry name" value="Glyco_hydro_31_N_dom"/>
</dbReference>
<dbReference type="PANTHER" id="PTHR22762:SF133">
    <property type="entry name" value="P-TYPE DOMAIN-CONTAINING PROTEIN"/>
    <property type="match status" value="1"/>
</dbReference>
<dbReference type="PANTHER" id="PTHR22762">
    <property type="entry name" value="ALPHA-GLUCOSIDASE"/>
    <property type="match status" value="1"/>
</dbReference>
<evidence type="ECO:0000259" key="2">
    <source>
        <dbReference type="Pfam" id="PF13802"/>
    </source>
</evidence>
<evidence type="ECO:0000313" key="3">
    <source>
        <dbReference type="EMBL" id="KAA8537095.1"/>
    </source>
</evidence>
<organism evidence="3 4">
    <name type="scientific">Nyssa sinensis</name>
    <dbReference type="NCBI Taxonomy" id="561372"/>
    <lineage>
        <taxon>Eukaryota</taxon>
        <taxon>Viridiplantae</taxon>
        <taxon>Streptophyta</taxon>
        <taxon>Embryophyta</taxon>
        <taxon>Tracheophyta</taxon>
        <taxon>Spermatophyta</taxon>
        <taxon>Magnoliopsida</taxon>
        <taxon>eudicotyledons</taxon>
        <taxon>Gunneridae</taxon>
        <taxon>Pentapetalae</taxon>
        <taxon>asterids</taxon>
        <taxon>Cornales</taxon>
        <taxon>Nyssaceae</taxon>
        <taxon>Nyssa</taxon>
    </lineage>
</organism>
<name>A0A5J5B1D3_9ASTE</name>
<dbReference type="CDD" id="cd14752">
    <property type="entry name" value="GH31_N"/>
    <property type="match status" value="1"/>
</dbReference>
<proteinExistence type="predicted"/>
<dbReference type="GO" id="GO:0030246">
    <property type="term" value="F:carbohydrate binding"/>
    <property type="evidence" value="ECO:0007669"/>
    <property type="project" value="InterPro"/>
</dbReference>
<gene>
    <name evidence="3" type="ORF">F0562_029573</name>
</gene>
<dbReference type="GO" id="GO:0005975">
    <property type="term" value="P:carbohydrate metabolic process"/>
    <property type="evidence" value="ECO:0007669"/>
    <property type="project" value="InterPro"/>
</dbReference>
<reference evidence="3 4" key="1">
    <citation type="submission" date="2019-09" db="EMBL/GenBank/DDBJ databases">
        <title>A chromosome-level genome assembly of the Chinese tupelo Nyssa sinensis.</title>
        <authorList>
            <person name="Yang X."/>
            <person name="Kang M."/>
            <person name="Yang Y."/>
            <person name="Xiong H."/>
            <person name="Wang M."/>
            <person name="Zhang Z."/>
            <person name="Wang Z."/>
            <person name="Wu H."/>
            <person name="Ma T."/>
            <person name="Liu J."/>
            <person name="Xi Z."/>
        </authorList>
    </citation>
    <scope>NUCLEOTIDE SEQUENCE [LARGE SCALE GENOMIC DNA]</scope>
    <source>
        <strain evidence="3">J267</strain>
        <tissue evidence="3">Leaf</tissue>
    </source>
</reference>
<feature type="transmembrane region" description="Helical" evidence="1">
    <location>
        <begin position="21"/>
        <end position="39"/>
    </location>
</feature>
<accession>A0A5J5B1D3</accession>
<feature type="domain" description="Glycoside hydrolase family 31 N-terminal" evidence="2">
    <location>
        <begin position="104"/>
        <end position="257"/>
    </location>
</feature>
<dbReference type="Proteomes" id="UP000325577">
    <property type="component" value="Linkage Group LG16"/>
</dbReference>
<dbReference type="AlphaFoldDB" id="A0A5J5B1D3"/>